<feature type="region of interest" description="Disordered" evidence="1">
    <location>
        <begin position="65"/>
        <end position="97"/>
    </location>
</feature>
<evidence type="ECO:0000256" key="1">
    <source>
        <dbReference type="SAM" id="MobiDB-lite"/>
    </source>
</evidence>
<proteinExistence type="predicted"/>
<gene>
    <name evidence="3" type="ORF">RGB73_17480</name>
</gene>
<keyword evidence="2" id="KW-1133">Transmembrane helix</keyword>
<dbReference type="Proteomes" id="UP001256827">
    <property type="component" value="Chromosome"/>
</dbReference>
<keyword evidence="4" id="KW-1185">Reference proteome</keyword>
<evidence type="ECO:0000256" key="2">
    <source>
        <dbReference type="SAM" id="Phobius"/>
    </source>
</evidence>
<sequence>MMGTIWINAGLGLLAFVITLATALSSNVLLVALERAGVAFIVFFLAAFPIRWVFAIVAKTQASASSSANAGEPGPEASVAPSLTGREDGPSEEDEGTFAPLQFSRVEKVHPAEDPTTVAEVVRRLTDE</sequence>
<dbReference type="RefSeq" id="WP_310763999.1">
    <property type="nucleotide sequence ID" value="NZ_CP134050.1"/>
</dbReference>
<organism evidence="3 4">
    <name type="scientific">Brevibacillus brevis</name>
    <name type="common">Bacillus brevis</name>
    <dbReference type="NCBI Taxonomy" id="1393"/>
    <lineage>
        <taxon>Bacteria</taxon>
        <taxon>Bacillati</taxon>
        <taxon>Bacillota</taxon>
        <taxon>Bacilli</taxon>
        <taxon>Bacillales</taxon>
        <taxon>Paenibacillaceae</taxon>
        <taxon>Brevibacillus</taxon>
    </lineage>
</organism>
<name>A0ABY9SXQ3_BREBE</name>
<evidence type="ECO:0000313" key="3">
    <source>
        <dbReference type="EMBL" id="WNC12521.1"/>
    </source>
</evidence>
<feature type="transmembrane region" description="Helical" evidence="2">
    <location>
        <begin position="35"/>
        <end position="57"/>
    </location>
</feature>
<dbReference type="EMBL" id="CP134050">
    <property type="protein sequence ID" value="WNC12521.1"/>
    <property type="molecule type" value="Genomic_DNA"/>
</dbReference>
<reference evidence="3 4" key="1">
    <citation type="submission" date="2023-09" db="EMBL/GenBank/DDBJ databases">
        <title>Complete Genome and Methylome dissection of Bacillus brevis NEB573 original source of BbsI restriction endonuclease.</title>
        <authorList>
            <person name="Fomenkov A."/>
            <person name="Roberts R.D."/>
        </authorList>
    </citation>
    <scope>NUCLEOTIDE SEQUENCE [LARGE SCALE GENOMIC DNA]</scope>
    <source>
        <strain evidence="3 4">NEB573</strain>
    </source>
</reference>
<protein>
    <submittedName>
        <fullName evidence="3">Uncharacterized protein</fullName>
    </submittedName>
</protein>
<keyword evidence="2" id="KW-0812">Transmembrane</keyword>
<evidence type="ECO:0000313" key="4">
    <source>
        <dbReference type="Proteomes" id="UP001256827"/>
    </source>
</evidence>
<accession>A0ABY9SXQ3</accession>
<keyword evidence="2" id="KW-0472">Membrane</keyword>